<protein>
    <submittedName>
        <fullName evidence="1">Uncharacterized protein</fullName>
    </submittedName>
</protein>
<reference evidence="1 2" key="1">
    <citation type="submission" date="2019-03" db="EMBL/GenBank/DDBJ databases">
        <title>Genomic Encyclopedia of Type Strains, Phase IV (KMG-IV): sequencing the most valuable type-strain genomes for metagenomic binning, comparative biology and taxonomic classification.</title>
        <authorList>
            <person name="Goeker M."/>
        </authorList>
    </citation>
    <scope>NUCLEOTIDE SEQUENCE [LARGE SCALE GENOMIC DNA]</scope>
    <source>
        <strain evidence="1 2">DSM 100309</strain>
    </source>
</reference>
<evidence type="ECO:0000313" key="1">
    <source>
        <dbReference type="EMBL" id="TCV89580.1"/>
    </source>
</evidence>
<dbReference type="Proteomes" id="UP000295367">
    <property type="component" value="Unassembled WGS sequence"/>
</dbReference>
<name>A0A4R3YC71_9PROT</name>
<accession>A0A4R3YC71</accession>
<evidence type="ECO:0000313" key="2">
    <source>
        <dbReference type="Proteomes" id="UP000295367"/>
    </source>
</evidence>
<dbReference type="AlphaFoldDB" id="A0A4R3YC71"/>
<keyword evidence="2" id="KW-1185">Reference proteome</keyword>
<dbReference type="EMBL" id="SMCO01000002">
    <property type="protein sequence ID" value="TCV89580.1"/>
    <property type="molecule type" value="Genomic_DNA"/>
</dbReference>
<sequence length="33" mass="3553">MLHAASPVRSFIGQTILMQQAAIDKASNHSLCI</sequence>
<comment type="caution">
    <text evidence="1">The sequence shown here is derived from an EMBL/GenBank/DDBJ whole genome shotgun (WGS) entry which is preliminary data.</text>
</comment>
<proteinExistence type="predicted"/>
<gene>
    <name evidence="1" type="ORF">EDC63_10298</name>
</gene>
<organism evidence="1 2">
    <name type="scientific">Sulfurirhabdus autotrophica</name>
    <dbReference type="NCBI Taxonomy" id="1706046"/>
    <lineage>
        <taxon>Bacteria</taxon>
        <taxon>Pseudomonadati</taxon>
        <taxon>Pseudomonadota</taxon>
        <taxon>Betaproteobacteria</taxon>
        <taxon>Nitrosomonadales</taxon>
        <taxon>Sulfuricellaceae</taxon>
        <taxon>Sulfurirhabdus</taxon>
    </lineage>
</organism>